<keyword evidence="5" id="KW-1185">Reference proteome</keyword>
<dbReference type="AlphaFoldDB" id="A0AAW5EAM5"/>
<dbReference type="EMBL" id="JAKTTI010000032">
    <property type="protein sequence ID" value="MCH1627027.1"/>
    <property type="molecule type" value="Genomic_DNA"/>
</dbReference>
<evidence type="ECO:0000256" key="2">
    <source>
        <dbReference type="SAM" id="Phobius"/>
    </source>
</evidence>
<comment type="caution">
    <text evidence="4">The sequence shown here is derived from an EMBL/GenBank/DDBJ whole genome shotgun (WGS) entry which is preliminary data.</text>
</comment>
<organism evidence="4 5">
    <name type="scientific">Fredinandcohnia quinoae</name>
    <dbReference type="NCBI Taxonomy" id="2918902"/>
    <lineage>
        <taxon>Bacteria</taxon>
        <taxon>Bacillati</taxon>
        <taxon>Bacillota</taxon>
        <taxon>Bacilli</taxon>
        <taxon>Bacillales</taxon>
        <taxon>Bacillaceae</taxon>
        <taxon>Fredinandcohnia</taxon>
    </lineage>
</organism>
<keyword evidence="2" id="KW-0812">Transmembrane</keyword>
<sequence>MKQPKLIMVVVSVLLVAFIIWQATKINTSAKPLTGAEAGKLVQDMYSGDIVEIKQFSDVYNIQIKLETGLYQVEINRNSGDISALTRIATGETAKEPIQNEEPNDEDDSEQSPQEASNGITENEAKVIALQQVKGDVDDVDIEQLGGITFYLVEIEREDGEDATVQINAITGEVHTIRWDD</sequence>
<keyword evidence="2" id="KW-1133">Transmembrane helix</keyword>
<name>A0AAW5EAM5_9BACI</name>
<reference evidence="4" key="1">
    <citation type="submission" date="2022-02" db="EMBL/GenBank/DDBJ databases">
        <title>Fredinandcohnia quinoae sp. nov. isolated from Chenopodium quinoa seeds.</title>
        <authorList>
            <person name="Saati-Santamaria Z."/>
            <person name="Flores-Felix J.D."/>
            <person name="Igual J.M."/>
            <person name="Velazquez E."/>
            <person name="Garcia-Fraile P."/>
            <person name="Martinez-Molina E."/>
        </authorList>
    </citation>
    <scope>NUCLEOTIDE SEQUENCE</scope>
    <source>
        <strain evidence="4">SECRCQ15</strain>
    </source>
</reference>
<dbReference type="RefSeq" id="WP_240256942.1">
    <property type="nucleotide sequence ID" value="NZ_JAKTTI010000032.1"/>
</dbReference>
<protein>
    <submittedName>
        <fullName evidence="4">PepSY domain-containing protein</fullName>
    </submittedName>
</protein>
<dbReference type="Gene3D" id="3.10.450.40">
    <property type="match status" value="1"/>
</dbReference>
<feature type="region of interest" description="Disordered" evidence="1">
    <location>
        <begin position="90"/>
        <end position="121"/>
    </location>
</feature>
<evidence type="ECO:0000259" key="3">
    <source>
        <dbReference type="Pfam" id="PF03413"/>
    </source>
</evidence>
<feature type="domain" description="PepSY" evidence="3">
    <location>
        <begin position="120"/>
        <end position="174"/>
    </location>
</feature>
<dbReference type="InterPro" id="IPR025711">
    <property type="entry name" value="PepSY"/>
</dbReference>
<evidence type="ECO:0000256" key="1">
    <source>
        <dbReference type="SAM" id="MobiDB-lite"/>
    </source>
</evidence>
<dbReference type="Proteomes" id="UP001431131">
    <property type="component" value="Unassembled WGS sequence"/>
</dbReference>
<feature type="transmembrane region" description="Helical" evidence="2">
    <location>
        <begin position="6"/>
        <end position="24"/>
    </location>
</feature>
<accession>A0AAW5EAM5</accession>
<proteinExistence type="predicted"/>
<dbReference type="Pfam" id="PF03413">
    <property type="entry name" value="PepSY"/>
    <property type="match status" value="1"/>
</dbReference>
<evidence type="ECO:0000313" key="5">
    <source>
        <dbReference type="Proteomes" id="UP001431131"/>
    </source>
</evidence>
<keyword evidence="2" id="KW-0472">Membrane</keyword>
<evidence type="ECO:0000313" key="4">
    <source>
        <dbReference type="EMBL" id="MCH1627027.1"/>
    </source>
</evidence>
<feature type="compositionally biased region" description="Polar residues" evidence="1">
    <location>
        <begin position="111"/>
        <end position="121"/>
    </location>
</feature>
<gene>
    <name evidence="4" type="ORF">MJG50_16960</name>
</gene>